<protein>
    <submittedName>
        <fullName evidence="1">Uncharacterized protein</fullName>
    </submittedName>
</protein>
<feature type="non-terminal residue" evidence="1">
    <location>
        <position position="125"/>
    </location>
</feature>
<accession>A0A428RNE6</accession>
<comment type="caution">
    <text evidence="1">The sequence shown here is derived from an EMBL/GenBank/DDBJ whole genome shotgun (WGS) entry which is preliminary data.</text>
</comment>
<dbReference type="EMBL" id="NKCK01000639">
    <property type="protein sequence ID" value="RSL79075.1"/>
    <property type="molecule type" value="Genomic_DNA"/>
</dbReference>
<proteinExistence type="predicted"/>
<gene>
    <name evidence="1" type="ORF">CEP52_017569</name>
</gene>
<evidence type="ECO:0000313" key="1">
    <source>
        <dbReference type="EMBL" id="RSL79075.1"/>
    </source>
</evidence>
<reference evidence="1 2" key="1">
    <citation type="submission" date="2017-06" db="EMBL/GenBank/DDBJ databases">
        <title>Comparative genomic analysis of Ambrosia Fusariam Clade fungi.</title>
        <authorList>
            <person name="Stajich J.E."/>
            <person name="Carrillo J."/>
            <person name="Kijimoto T."/>
            <person name="Eskalen A."/>
            <person name="O'Donnell K."/>
            <person name="Kasson M."/>
        </authorList>
    </citation>
    <scope>NUCLEOTIDE SEQUENCE [LARGE SCALE GENOMIC DNA]</scope>
    <source>
        <strain evidence="1 2">NRRL62579</strain>
    </source>
</reference>
<dbReference type="AlphaFoldDB" id="A0A428RNE6"/>
<organism evidence="1 2">
    <name type="scientific">Fusarium oligoseptatum</name>
    <dbReference type="NCBI Taxonomy" id="2604345"/>
    <lineage>
        <taxon>Eukaryota</taxon>
        <taxon>Fungi</taxon>
        <taxon>Dikarya</taxon>
        <taxon>Ascomycota</taxon>
        <taxon>Pezizomycotina</taxon>
        <taxon>Sordariomycetes</taxon>
        <taxon>Hypocreomycetidae</taxon>
        <taxon>Hypocreales</taxon>
        <taxon>Nectriaceae</taxon>
        <taxon>Fusarium</taxon>
        <taxon>Fusarium solani species complex</taxon>
    </lineage>
</organism>
<dbReference type="Proteomes" id="UP000287144">
    <property type="component" value="Unassembled WGS sequence"/>
</dbReference>
<keyword evidence="2" id="KW-1185">Reference proteome</keyword>
<sequence>MADSIPSMKVCRKCKQEKPVDQFISKTKSSLTCGRPTTDCPDCRNRRALSASKRTAEQAELSPICREGLPLIDLQLGTPINAQETILLGTPIATSTRADAPISSRPGLLIASRGGIQLGTPIESP</sequence>
<evidence type="ECO:0000313" key="2">
    <source>
        <dbReference type="Proteomes" id="UP000287144"/>
    </source>
</evidence>
<name>A0A428RNE6_9HYPO</name>